<sequence length="313" mass="32980">MDRMTPVPPPAAEVTGDDAPEPVVPEPVVPELVVDGLTVRFAGLTALDEVGFTVAPGSLHALIGPNGAGKSTCFNVLSGVYRATAGSVRFGDAELTSLAPHRIAALGVARTFQNIALSGRLSTAANLMLGRHRLTRTGFLSAGLRLPAGRREERRHRARVREIAEFVGVDEHLDTPAGALPYGVQKRVELARALCLEPRILLLDEPVAGMNGAERRAMAATLRRVRAGLGLSILLVEHDMDMVARLADEVTVLDFGKRIASGPPAAIQRDPEVIRAYLGTSGAAQAVARTAERTAAQAPADPPRGEGEGRPGS</sequence>
<dbReference type="Pfam" id="PF12399">
    <property type="entry name" value="BCA_ABC_TP_C"/>
    <property type="match status" value="1"/>
</dbReference>
<dbReference type="GO" id="GO:0016887">
    <property type="term" value="F:ATP hydrolysis activity"/>
    <property type="evidence" value="ECO:0007669"/>
    <property type="project" value="InterPro"/>
</dbReference>
<dbReference type="PROSITE" id="PS50893">
    <property type="entry name" value="ABC_TRANSPORTER_2"/>
    <property type="match status" value="1"/>
</dbReference>
<dbReference type="PANTHER" id="PTHR45772">
    <property type="entry name" value="CONSERVED COMPONENT OF ABC TRANSPORTER FOR NATURAL AMINO ACIDS-RELATED"/>
    <property type="match status" value="1"/>
</dbReference>
<dbReference type="Proteomes" id="UP000614047">
    <property type="component" value="Unassembled WGS sequence"/>
</dbReference>
<evidence type="ECO:0000256" key="4">
    <source>
        <dbReference type="SAM" id="MobiDB-lite"/>
    </source>
</evidence>
<dbReference type="InterPro" id="IPR003439">
    <property type="entry name" value="ABC_transporter-like_ATP-bd"/>
</dbReference>
<feature type="compositionally biased region" description="Basic and acidic residues" evidence="4">
    <location>
        <begin position="303"/>
        <end position="313"/>
    </location>
</feature>
<keyword evidence="2" id="KW-0547">Nucleotide-binding</keyword>
<keyword evidence="1" id="KW-0813">Transport</keyword>
<dbReference type="SMART" id="SM00382">
    <property type="entry name" value="AAA"/>
    <property type="match status" value="1"/>
</dbReference>
<dbReference type="InterPro" id="IPR032823">
    <property type="entry name" value="BCA_ABC_TP_C"/>
</dbReference>
<evidence type="ECO:0000313" key="7">
    <source>
        <dbReference type="Proteomes" id="UP000614047"/>
    </source>
</evidence>
<evidence type="ECO:0000256" key="3">
    <source>
        <dbReference type="ARBA" id="ARBA00022840"/>
    </source>
</evidence>
<keyword evidence="7" id="KW-1185">Reference proteome</keyword>
<name>A0A931GM35_9ACTN</name>
<dbReference type="CDD" id="cd03219">
    <property type="entry name" value="ABC_Mj1267_LivG_branched"/>
    <property type="match status" value="1"/>
</dbReference>
<feature type="compositionally biased region" description="Pro residues" evidence="4">
    <location>
        <begin position="1"/>
        <end position="11"/>
    </location>
</feature>
<gene>
    <name evidence="6" type="ORF">IW256_006861</name>
</gene>
<evidence type="ECO:0000259" key="5">
    <source>
        <dbReference type="PROSITE" id="PS50893"/>
    </source>
</evidence>
<feature type="region of interest" description="Disordered" evidence="4">
    <location>
        <begin position="1"/>
        <end position="20"/>
    </location>
</feature>
<dbReference type="InterPro" id="IPR027417">
    <property type="entry name" value="P-loop_NTPase"/>
</dbReference>
<dbReference type="PANTHER" id="PTHR45772:SF1">
    <property type="entry name" value="ABC TRANSPORTER ATP-BINDING PROTEIN"/>
    <property type="match status" value="1"/>
</dbReference>
<keyword evidence="3 6" id="KW-0067">ATP-binding</keyword>
<dbReference type="SUPFAM" id="SSF52540">
    <property type="entry name" value="P-loop containing nucleoside triphosphate hydrolases"/>
    <property type="match status" value="1"/>
</dbReference>
<dbReference type="InterPro" id="IPR051120">
    <property type="entry name" value="ABC_AA/LPS_Transport"/>
</dbReference>
<evidence type="ECO:0000256" key="2">
    <source>
        <dbReference type="ARBA" id="ARBA00022741"/>
    </source>
</evidence>
<evidence type="ECO:0000313" key="6">
    <source>
        <dbReference type="EMBL" id="MBG6092748.1"/>
    </source>
</evidence>
<dbReference type="AlphaFoldDB" id="A0A931GM35"/>
<evidence type="ECO:0000256" key="1">
    <source>
        <dbReference type="ARBA" id="ARBA00022448"/>
    </source>
</evidence>
<dbReference type="InterPro" id="IPR003593">
    <property type="entry name" value="AAA+_ATPase"/>
</dbReference>
<comment type="caution">
    <text evidence="6">The sequence shown here is derived from an EMBL/GenBank/DDBJ whole genome shotgun (WGS) entry which is preliminary data.</text>
</comment>
<dbReference type="FunFam" id="3.40.50.300:FF:000421">
    <property type="entry name" value="Branched-chain amino acid ABC transporter ATP-binding protein"/>
    <property type="match status" value="1"/>
</dbReference>
<organism evidence="6 7">
    <name type="scientific">Actinomadura viridis</name>
    <dbReference type="NCBI Taxonomy" id="58110"/>
    <lineage>
        <taxon>Bacteria</taxon>
        <taxon>Bacillati</taxon>
        <taxon>Actinomycetota</taxon>
        <taxon>Actinomycetes</taxon>
        <taxon>Streptosporangiales</taxon>
        <taxon>Thermomonosporaceae</taxon>
        <taxon>Actinomadura</taxon>
    </lineage>
</organism>
<proteinExistence type="predicted"/>
<dbReference type="GO" id="GO:0005524">
    <property type="term" value="F:ATP binding"/>
    <property type="evidence" value="ECO:0007669"/>
    <property type="project" value="UniProtKB-KW"/>
</dbReference>
<dbReference type="EMBL" id="JADOUA010000001">
    <property type="protein sequence ID" value="MBG6092748.1"/>
    <property type="molecule type" value="Genomic_DNA"/>
</dbReference>
<protein>
    <submittedName>
        <fullName evidence="6">Branched-chain amino acid transport system ATP-binding protein</fullName>
    </submittedName>
</protein>
<feature type="domain" description="ABC transporter" evidence="5">
    <location>
        <begin position="32"/>
        <end position="280"/>
    </location>
</feature>
<dbReference type="Gene3D" id="3.40.50.300">
    <property type="entry name" value="P-loop containing nucleotide triphosphate hydrolases"/>
    <property type="match status" value="1"/>
</dbReference>
<accession>A0A931GM35</accession>
<feature type="region of interest" description="Disordered" evidence="4">
    <location>
        <begin position="288"/>
        <end position="313"/>
    </location>
</feature>
<reference evidence="6" key="1">
    <citation type="submission" date="2020-11" db="EMBL/GenBank/DDBJ databases">
        <title>Sequencing the genomes of 1000 actinobacteria strains.</title>
        <authorList>
            <person name="Klenk H.-P."/>
        </authorList>
    </citation>
    <scope>NUCLEOTIDE SEQUENCE</scope>
    <source>
        <strain evidence="6">DSM 43175</strain>
    </source>
</reference>
<dbReference type="Pfam" id="PF00005">
    <property type="entry name" value="ABC_tran"/>
    <property type="match status" value="1"/>
</dbReference>
<dbReference type="GO" id="GO:0005886">
    <property type="term" value="C:plasma membrane"/>
    <property type="evidence" value="ECO:0007669"/>
    <property type="project" value="TreeGrafter"/>
</dbReference>